<proteinExistence type="predicted"/>
<gene>
    <name evidence="1" type="ORF">JYK14_24455</name>
</gene>
<sequence length="92" mass="9870">MTDLVTAPAPPASEGRGAWVLAMFGVRGRDRVVPPEAIRLTPASAAAIIKLEADCVTVFARLPDGSEYRVDYYPVERLAASLVRRRDDTGAG</sequence>
<protein>
    <submittedName>
        <fullName evidence="1">Uncharacterized protein</fullName>
    </submittedName>
</protein>
<evidence type="ECO:0000313" key="2">
    <source>
        <dbReference type="Proteomes" id="UP001523392"/>
    </source>
</evidence>
<organism evidence="1 2">
    <name type="scientific">Siccirubricoccus soli</name>
    <dbReference type="NCBI Taxonomy" id="2899147"/>
    <lineage>
        <taxon>Bacteria</taxon>
        <taxon>Pseudomonadati</taxon>
        <taxon>Pseudomonadota</taxon>
        <taxon>Alphaproteobacteria</taxon>
        <taxon>Acetobacterales</taxon>
        <taxon>Roseomonadaceae</taxon>
        <taxon>Siccirubricoccus</taxon>
    </lineage>
</organism>
<keyword evidence="2" id="KW-1185">Reference proteome</keyword>
<evidence type="ECO:0000313" key="1">
    <source>
        <dbReference type="EMBL" id="MCO6419287.1"/>
    </source>
</evidence>
<dbReference type="Proteomes" id="UP001523392">
    <property type="component" value="Unassembled WGS sequence"/>
</dbReference>
<accession>A0ABT1DBH1</accession>
<comment type="caution">
    <text evidence="1">The sequence shown here is derived from an EMBL/GenBank/DDBJ whole genome shotgun (WGS) entry which is preliminary data.</text>
</comment>
<name>A0ABT1DBH1_9PROT</name>
<dbReference type="EMBL" id="JAFIRR010000185">
    <property type="protein sequence ID" value="MCO6419287.1"/>
    <property type="molecule type" value="Genomic_DNA"/>
</dbReference>
<dbReference type="RefSeq" id="WP_252955904.1">
    <property type="nucleotide sequence ID" value="NZ_JAFIRR010000185.1"/>
</dbReference>
<reference evidence="1 2" key="1">
    <citation type="submission" date="2021-12" db="EMBL/GenBank/DDBJ databases">
        <title>Siccirubricoccus leaddurans sp. nov., a high concentration Zn2+ tolerance bacterium.</title>
        <authorList>
            <person name="Cao Y."/>
        </authorList>
    </citation>
    <scope>NUCLEOTIDE SEQUENCE [LARGE SCALE GENOMIC DNA]</scope>
    <source>
        <strain evidence="1 2">KC 17139</strain>
    </source>
</reference>